<accession>G7W6M6</accession>
<dbReference type="eggNOG" id="COG4925">
    <property type="taxonomic scope" value="Bacteria"/>
</dbReference>
<dbReference type="Proteomes" id="UP000006346">
    <property type="component" value="Chromosome"/>
</dbReference>
<dbReference type="STRING" id="768706.Desor_3154"/>
<dbReference type="KEGG" id="dor:Desor_3154"/>
<dbReference type="Gene3D" id="2.40.100.20">
    <property type="match status" value="1"/>
</dbReference>
<dbReference type="RefSeq" id="WP_014185472.1">
    <property type="nucleotide sequence ID" value="NC_016584.1"/>
</dbReference>
<dbReference type="Pfam" id="PF18050">
    <property type="entry name" value="Cyclophil_like2"/>
    <property type="match status" value="1"/>
</dbReference>
<dbReference type="OrthoDB" id="5298378at2"/>
<reference evidence="2 3" key="2">
    <citation type="journal article" date="2012" name="J. Bacteriol.">
        <title>Complete genome sequences of Desulfosporosinus orientis DSM765T, Desulfosporosinus youngiae DSM17734T, Desulfosporosinus meridiei DSM13257T, and Desulfosporosinus acidiphilus DSM22704T.</title>
        <authorList>
            <person name="Pester M."/>
            <person name="Brambilla E."/>
            <person name="Alazard D."/>
            <person name="Rattei T."/>
            <person name="Weinmaier T."/>
            <person name="Han J."/>
            <person name="Lucas S."/>
            <person name="Lapidus A."/>
            <person name="Cheng J.F."/>
            <person name="Goodwin L."/>
            <person name="Pitluck S."/>
            <person name="Peters L."/>
            <person name="Ovchinnikova G."/>
            <person name="Teshima H."/>
            <person name="Detter J.C."/>
            <person name="Han C.S."/>
            <person name="Tapia R."/>
            <person name="Land M.L."/>
            <person name="Hauser L."/>
            <person name="Kyrpides N.C."/>
            <person name="Ivanova N.N."/>
            <person name="Pagani I."/>
            <person name="Huntmann M."/>
            <person name="Wei C.L."/>
            <person name="Davenport K.W."/>
            <person name="Daligault H."/>
            <person name="Chain P.S."/>
            <person name="Chen A."/>
            <person name="Mavromatis K."/>
            <person name="Markowitz V."/>
            <person name="Szeto E."/>
            <person name="Mikhailova N."/>
            <person name="Pati A."/>
            <person name="Wagner M."/>
            <person name="Woyke T."/>
            <person name="Ollivier B."/>
            <person name="Klenk H.P."/>
            <person name="Spring S."/>
            <person name="Loy A."/>
        </authorList>
    </citation>
    <scope>NUCLEOTIDE SEQUENCE [LARGE SCALE GENOMIC DNA]</scope>
    <source>
        <strain evidence="3">ATCC 19365 / DSM 765 / NCIMB 8382 / VKM B-1628</strain>
    </source>
</reference>
<gene>
    <name evidence="2" type="ordered locus">Desor_3154</name>
</gene>
<dbReference type="PATRIC" id="fig|768706.3.peg.3178"/>
<protein>
    <recommendedName>
        <fullName evidence="1">Cyclophilin-like domain-containing protein</fullName>
    </recommendedName>
</protein>
<evidence type="ECO:0000259" key="1">
    <source>
        <dbReference type="Pfam" id="PF18050"/>
    </source>
</evidence>
<evidence type="ECO:0000313" key="2">
    <source>
        <dbReference type="EMBL" id="AET68664.1"/>
    </source>
</evidence>
<dbReference type="InterPro" id="IPR041183">
    <property type="entry name" value="Cyclophilin-like"/>
</dbReference>
<dbReference type="HOGENOM" id="CLU_099043_3_0_9"/>
<organism evidence="2 3">
    <name type="scientific">Desulfosporosinus orientis (strain ATCC 19365 / DSM 765 / NCIMB 8382 / VKM B-1628 / Singapore I)</name>
    <name type="common">Desulfotomaculum orientis</name>
    <dbReference type="NCBI Taxonomy" id="768706"/>
    <lineage>
        <taxon>Bacteria</taxon>
        <taxon>Bacillati</taxon>
        <taxon>Bacillota</taxon>
        <taxon>Clostridia</taxon>
        <taxon>Eubacteriales</taxon>
        <taxon>Desulfitobacteriaceae</taxon>
        <taxon>Desulfosporosinus</taxon>
    </lineage>
</organism>
<feature type="domain" description="Cyclophilin-like" evidence="1">
    <location>
        <begin position="5"/>
        <end position="102"/>
    </location>
</feature>
<proteinExistence type="predicted"/>
<reference evidence="3" key="1">
    <citation type="submission" date="2011-11" db="EMBL/GenBank/DDBJ databases">
        <title>Complete sequence of Desulfosporosinus orientis DSM 765.</title>
        <authorList>
            <person name="Lucas S."/>
            <person name="Han J."/>
            <person name="Lapidus A."/>
            <person name="Cheng J.-F."/>
            <person name="Goodwin L."/>
            <person name="Pitluck S."/>
            <person name="Peters L."/>
            <person name="Ovchinnikova G."/>
            <person name="Teshima H."/>
            <person name="Detter J.C."/>
            <person name="Han C."/>
            <person name="Tapia R."/>
            <person name="Land M."/>
            <person name="Hauser L."/>
            <person name="Kyrpides N."/>
            <person name="Ivanova N."/>
            <person name="Pagani I."/>
            <person name="Pester M."/>
            <person name="Spring S."/>
            <person name="Ollivier B."/>
            <person name="Rattei T."/>
            <person name="Klenk H.-P."/>
            <person name="Wagner M."/>
            <person name="Loy A."/>
            <person name="Woyke T."/>
        </authorList>
    </citation>
    <scope>NUCLEOTIDE SEQUENCE [LARGE SCALE GENOMIC DNA]</scope>
    <source>
        <strain evidence="3">ATCC 19365 / DSM 765 / NCIMB 8382 / VKM B-1628</strain>
    </source>
</reference>
<sequence length="107" mass="12178">MKIKVTAGKHVLTATLVDNATTRSLVSKFPLTVPMMNLYSREMCYRFSNPLPANEVQQSGYEIGDLSYWTPRHSLVIFYKQNGEVISNLQKIGHFDSSVEFFKQTGE</sequence>
<dbReference type="EMBL" id="CP003108">
    <property type="protein sequence ID" value="AET68664.1"/>
    <property type="molecule type" value="Genomic_DNA"/>
</dbReference>
<evidence type="ECO:0000313" key="3">
    <source>
        <dbReference type="Proteomes" id="UP000006346"/>
    </source>
</evidence>
<dbReference type="InterPro" id="IPR029000">
    <property type="entry name" value="Cyclophilin-like_dom_sf"/>
</dbReference>
<dbReference type="AlphaFoldDB" id="G7W6M6"/>
<keyword evidence="3" id="KW-1185">Reference proteome</keyword>
<dbReference type="SUPFAM" id="SSF50891">
    <property type="entry name" value="Cyclophilin-like"/>
    <property type="match status" value="1"/>
</dbReference>
<name>G7W6M6_DESOD</name>